<dbReference type="CDD" id="cd06261">
    <property type="entry name" value="TM_PBP2"/>
    <property type="match status" value="1"/>
</dbReference>
<dbReference type="PANTHER" id="PTHR30193:SF41">
    <property type="entry name" value="DIACETYLCHITOBIOSE UPTAKE SYSTEM PERMEASE PROTEIN NGCF"/>
    <property type="match status" value="1"/>
</dbReference>
<dbReference type="InterPro" id="IPR035906">
    <property type="entry name" value="MetI-like_sf"/>
</dbReference>
<keyword evidence="4 7" id="KW-0812">Transmembrane</keyword>
<gene>
    <name evidence="9" type="ORF">HEB94_006119</name>
</gene>
<feature type="transmembrane region" description="Helical" evidence="7">
    <location>
        <begin position="88"/>
        <end position="111"/>
    </location>
</feature>
<evidence type="ECO:0000256" key="2">
    <source>
        <dbReference type="ARBA" id="ARBA00022448"/>
    </source>
</evidence>
<organism evidence="9 10">
    <name type="scientific">Actinopolymorpha pittospori</name>
    <dbReference type="NCBI Taxonomy" id="648752"/>
    <lineage>
        <taxon>Bacteria</taxon>
        <taxon>Bacillati</taxon>
        <taxon>Actinomycetota</taxon>
        <taxon>Actinomycetes</taxon>
        <taxon>Propionibacteriales</taxon>
        <taxon>Actinopolymorphaceae</taxon>
        <taxon>Actinopolymorpha</taxon>
    </lineage>
</organism>
<evidence type="ECO:0000256" key="1">
    <source>
        <dbReference type="ARBA" id="ARBA00004651"/>
    </source>
</evidence>
<proteinExistence type="inferred from homology"/>
<feature type="transmembrane region" description="Helical" evidence="7">
    <location>
        <begin position="123"/>
        <end position="143"/>
    </location>
</feature>
<sequence length="310" mass="33514">MSTSTVARSATAAPARSRAAGARRHGLAPYLFVLPYVLLLLAFGILPSLYSVLISFDDPFVPGLSFHGVENYLVAFRDFRFAPAFGNVALYLLIWLPFMTVAVLGLALLLHQRPGRMSALARLVYFLPGAVTGSAAVVLWLFVLDPTVSPFGPLLRLFGIETLREAVDGSNLAFSIALMAFSIGAGGWIVIIFGAFQNIDREIVEAARIDGCNARQAWHIKLPLIQKYVVYMLVLSFAGGTQLFVEPQLIGRAAGPGVVSPTWSPNLLAYDFAFNIGNFGAAAAISMLLLVIGLLGACLLIFRTKFFDVR</sequence>
<dbReference type="Pfam" id="PF00528">
    <property type="entry name" value="BPD_transp_1"/>
    <property type="match status" value="1"/>
</dbReference>
<dbReference type="InterPro" id="IPR000515">
    <property type="entry name" value="MetI-like"/>
</dbReference>
<feature type="domain" description="ABC transmembrane type-1" evidence="8">
    <location>
        <begin position="85"/>
        <end position="300"/>
    </location>
</feature>
<dbReference type="GO" id="GO:0005886">
    <property type="term" value="C:plasma membrane"/>
    <property type="evidence" value="ECO:0007669"/>
    <property type="project" value="UniProtKB-SubCell"/>
</dbReference>
<evidence type="ECO:0000256" key="3">
    <source>
        <dbReference type="ARBA" id="ARBA00022475"/>
    </source>
</evidence>
<dbReference type="EMBL" id="JADBEM010000001">
    <property type="protein sequence ID" value="MBE1609271.1"/>
    <property type="molecule type" value="Genomic_DNA"/>
</dbReference>
<keyword evidence="6 7" id="KW-0472">Membrane</keyword>
<evidence type="ECO:0000313" key="10">
    <source>
        <dbReference type="Proteomes" id="UP000638648"/>
    </source>
</evidence>
<dbReference type="InterPro" id="IPR051393">
    <property type="entry name" value="ABC_transporter_permease"/>
</dbReference>
<evidence type="ECO:0000256" key="5">
    <source>
        <dbReference type="ARBA" id="ARBA00022989"/>
    </source>
</evidence>
<evidence type="ECO:0000256" key="7">
    <source>
        <dbReference type="RuleBase" id="RU363032"/>
    </source>
</evidence>
<evidence type="ECO:0000256" key="6">
    <source>
        <dbReference type="ARBA" id="ARBA00023136"/>
    </source>
</evidence>
<comment type="subcellular location">
    <subcellularLocation>
        <location evidence="1 7">Cell membrane</location>
        <topology evidence="1 7">Multi-pass membrane protein</topology>
    </subcellularLocation>
</comment>
<feature type="transmembrane region" description="Helical" evidence="7">
    <location>
        <begin position="279"/>
        <end position="302"/>
    </location>
</feature>
<protein>
    <submittedName>
        <fullName evidence="9">Multiple sugar transport system permease protein</fullName>
    </submittedName>
</protein>
<evidence type="ECO:0000313" key="9">
    <source>
        <dbReference type="EMBL" id="MBE1609271.1"/>
    </source>
</evidence>
<keyword evidence="10" id="KW-1185">Reference proteome</keyword>
<dbReference type="Proteomes" id="UP000638648">
    <property type="component" value="Unassembled WGS sequence"/>
</dbReference>
<keyword evidence="2 7" id="KW-0813">Transport</keyword>
<dbReference type="RefSeq" id="WP_192752875.1">
    <property type="nucleotide sequence ID" value="NZ_BAABJL010000142.1"/>
</dbReference>
<dbReference type="AlphaFoldDB" id="A0A927RLJ5"/>
<comment type="caution">
    <text evidence="9">The sequence shown here is derived from an EMBL/GenBank/DDBJ whole genome shotgun (WGS) entry which is preliminary data.</text>
</comment>
<reference evidence="9" key="1">
    <citation type="submission" date="2020-10" db="EMBL/GenBank/DDBJ databases">
        <title>Sequencing the genomes of 1000 actinobacteria strains.</title>
        <authorList>
            <person name="Klenk H.-P."/>
        </authorList>
    </citation>
    <scope>NUCLEOTIDE SEQUENCE</scope>
    <source>
        <strain evidence="9">DSM 45354</strain>
    </source>
</reference>
<keyword evidence="9" id="KW-0762">Sugar transport</keyword>
<accession>A0A927RLJ5</accession>
<evidence type="ECO:0000259" key="8">
    <source>
        <dbReference type="PROSITE" id="PS50928"/>
    </source>
</evidence>
<keyword evidence="5 7" id="KW-1133">Transmembrane helix</keyword>
<feature type="transmembrane region" description="Helical" evidence="7">
    <location>
        <begin position="228"/>
        <end position="245"/>
    </location>
</feature>
<feature type="transmembrane region" description="Helical" evidence="7">
    <location>
        <begin position="172"/>
        <end position="196"/>
    </location>
</feature>
<name>A0A927RLJ5_9ACTN</name>
<feature type="transmembrane region" description="Helical" evidence="7">
    <location>
        <begin position="27"/>
        <end position="50"/>
    </location>
</feature>
<dbReference type="Gene3D" id="1.10.3720.10">
    <property type="entry name" value="MetI-like"/>
    <property type="match status" value="1"/>
</dbReference>
<evidence type="ECO:0000256" key="4">
    <source>
        <dbReference type="ARBA" id="ARBA00022692"/>
    </source>
</evidence>
<comment type="similarity">
    <text evidence="7">Belongs to the binding-protein-dependent transport system permease family.</text>
</comment>
<dbReference type="GO" id="GO:0055085">
    <property type="term" value="P:transmembrane transport"/>
    <property type="evidence" value="ECO:0007669"/>
    <property type="project" value="InterPro"/>
</dbReference>
<keyword evidence="3" id="KW-1003">Cell membrane</keyword>
<dbReference type="SUPFAM" id="SSF161098">
    <property type="entry name" value="MetI-like"/>
    <property type="match status" value="1"/>
</dbReference>
<dbReference type="PANTHER" id="PTHR30193">
    <property type="entry name" value="ABC TRANSPORTER PERMEASE PROTEIN"/>
    <property type="match status" value="1"/>
</dbReference>
<dbReference type="PROSITE" id="PS50928">
    <property type="entry name" value="ABC_TM1"/>
    <property type="match status" value="1"/>
</dbReference>